<organism evidence="2 3">
    <name type="scientific">Mycoplasmopsis columboralis</name>
    <dbReference type="NCBI Taxonomy" id="171282"/>
    <lineage>
        <taxon>Bacteria</taxon>
        <taxon>Bacillati</taxon>
        <taxon>Mycoplasmatota</taxon>
        <taxon>Mycoplasmoidales</taxon>
        <taxon>Metamycoplasmataceae</taxon>
        <taxon>Mycoplasmopsis</taxon>
    </lineage>
</organism>
<dbReference type="NCBIfam" id="NF045978">
    <property type="entry name" value="ComEA_MAG0490"/>
    <property type="match status" value="1"/>
</dbReference>
<evidence type="ECO:0000313" key="3">
    <source>
        <dbReference type="Proteomes" id="UP000289497"/>
    </source>
</evidence>
<dbReference type="Proteomes" id="UP000289497">
    <property type="component" value="Chromosome"/>
</dbReference>
<evidence type="ECO:0000313" key="2">
    <source>
        <dbReference type="EMBL" id="VEU76571.1"/>
    </source>
</evidence>
<reference evidence="2 3" key="1">
    <citation type="submission" date="2019-01" db="EMBL/GenBank/DDBJ databases">
        <authorList>
            <consortium name="Pathogen Informatics"/>
        </authorList>
    </citation>
    <scope>NUCLEOTIDE SEQUENCE [LARGE SCALE GENOMIC DNA]</scope>
    <source>
        <strain evidence="2 3">NCTC10179</strain>
    </source>
</reference>
<keyword evidence="1" id="KW-1133">Transmembrane helix</keyword>
<keyword evidence="3" id="KW-1185">Reference proteome</keyword>
<gene>
    <name evidence="2" type="ORF">NCTC10179_00769</name>
</gene>
<accession>A0A449B7J7</accession>
<feature type="transmembrane region" description="Helical" evidence="1">
    <location>
        <begin position="6"/>
        <end position="26"/>
    </location>
</feature>
<dbReference type="RefSeq" id="WP_036435404.1">
    <property type="nucleotide sequence ID" value="NZ_LR215039.1"/>
</dbReference>
<dbReference type="EMBL" id="LR215039">
    <property type="protein sequence ID" value="VEU76571.1"/>
    <property type="molecule type" value="Genomic_DNA"/>
</dbReference>
<sequence length="164" mass="19007">MKWPKLIKQMFWIPLVVIPLVIVYFYKQENTNESFKPKSESFTYSVSGAITFEGVHISKNPLTYRQLFFAVKLLPNSDISGFDLNTLAPLKSDIFVPYKNLSLKWNDLTSEKQLRHLNLPKRVIKTILEYKNKKQGVPTWEDIAQISGIGKSTLKKLQTFLLLE</sequence>
<dbReference type="SUPFAM" id="SSF47781">
    <property type="entry name" value="RuvA domain 2-like"/>
    <property type="match status" value="1"/>
</dbReference>
<evidence type="ECO:0008006" key="4">
    <source>
        <dbReference type="Google" id="ProtNLM"/>
    </source>
</evidence>
<dbReference type="AlphaFoldDB" id="A0A449B7J7"/>
<dbReference type="InterPro" id="IPR010994">
    <property type="entry name" value="RuvA_2-like"/>
</dbReference>
<proteinExistence type="predicted"/>
<dbReference type="OrthoDB" id="399398at2"/>
<keyword evidence="1" id="KW-0812">Transmembrane</keyword>
<protein>
    <recommendedName>
        <fullName evidence="4">Helix-hairpin-helix domain-containing protein</fullName>
    </recommendedName>
</protein>
<evidence type="ECO:0000256" key="1">
    <source>
        <dbReference type="SAM" id="Phobius"/>
    </source>
</evidence>
<dbReference type="KEGG" id="mcou:NCTC10179_00769"/>
<keyword evidence="1" id="KW-0472">Membrane</keyword>
<name>A0A449B7J7_9BACT</name>